<feature type="compositionally biased region" description="Basic residues" evidence="4">
    <location>
        <begin position="176"/>
        <end position="186"/>
    </location>
</feature>
<dbReference type="SUPFAM" id="SSF48726">
    <property type="entry name" value="Immunoglobulin"/>
    <property type="match status" value="2"/>
</dbReference>
<evidence type="ECO:0000259" key="5">
    <source>
        <dbReference type="PROSITE" id="PS50835"/>
    </source>
</evidence>
<dbReference type="InterPro" id="IPR051170">
    <property type="entry name" value="Neural/epithelial_adhesion"/>
</dbReference>
<feature type="region of interest" description="Disordered" evidence="4">
    <location>
        <begin position="160"/>
        <end position="186"/>
    </location>
</feature>
<evidence type="ECO:0000256" key="1">
    <source>
        <dbReference type="ARBA" id="ARBA00022737"/>
    </source>
</evidence>
<dbReference type="InterPro" id="IPR036179">
    <property type="entry name" value="Ig-like_dom_sf"/>
</dbReference>
<name>A0A7R9GA75_9CRUS</name>
<keyword evidence="3" id="KW-0393">Immunoglobulin domain</keyword>
<evidence type="ECO:0000256" key="4">
    <source>
        <dbReference type="SAM" id="MobiDB-lite"/>
    </source>
</evidence>
<dbReference type="PANTHER" id="PTHR12231:SF253">
    <property type="entry name" value="DPR-INTERACTING PROTEIN ETA, ISOFORM B-RELATED"/>
    <property type="match status" value="1"/>
</dbReference>
<dbReference type="EMBL" id="OA882353">
    <property type="protein sequence ID" value="CAD7274902.1"/>
    <property type="molecule type" value="Genomic_DNA"/>
</dbReference>
<keyword evidence="7" id="KW-1185">Reference proteome</keyword>
<organism evidence="6">
    <name type="scientific">Notodromas monacha</name>
    <dbReference type="NCBI Taxonomy" id="399045"/>
    <lineage>
        <taxon>Eukaryota</taxon>
        <taxon>Metazoa</taxon>
        <taxon>Ecdysozoa</taxon>
        <taxon>Arthropoda</taxon>
        <taxon>Crustacea</taxon>
        <taxon>Oligostraca</taxon>
        <taxon>Ostracoda</taxon>
        <taxon>Podocopa</taxon>
        <taxon>Podocopida</taxon>
        <taxon>Cypridocopina</taxon>
        <taxon>Cypridoidea</taxon>
        <taxon>Cyprididae</taxon>
        <taxon>Notodromas</taxon>
    </lineage>
</organism>
<evidence type="ECO:0000313" key="6">
    <source>
        <dbReference type="EMBL" id="CAD7274902.1"/>
    </source>
</evidence>
<dbReference type="InterPro" id="IPR007110">
    <property type="entry name" value="Ig-like_dom"/>
</dbReference>
<keyword evidence="2" id="KW-1015">Disulfide bond</keyword>
<feature type="domain" description="Ig-like" evidence="5">
    <location>
        <begin position="75"/>
        <end position="114"/>
    </location>
</feature>
<dbReference type="AlphaFoldDB" id="A0A7R9GA75"/>
<dbReference type="InterPro" id="IPR013783">
    <property type="entry name" value="Ig-like_fold"/>
</dbReference>
<reference evidence="6" key="1">
    <citation type="submission" date="2020-11" db="EMBL/GenBank/DDBJ databases">
        <authorList>
            <person name="Tran Van P."/>
        </authorList>
    </citation>
    <scope>NUCLEOTIDE SEQUENCE</scope>
</reference>
<dbReference type="EMBL" id="CAJPEX010000316">
    <property type="protein sequence ID" value="CAG0915054.1"/>
    <property type="molecule type" value="Genomic_DNA"/>
</dbReference>
<evidence type="ECO:0000313" key="7">
    <source>
        <dbReference type="Proteomes" id="UP000678499"/>
    </source>
</evidence>
<evidence type="ECO:0000256" key="2">
    <source>
        <dbReference type="ARBA" id="ARBA00023157"/>
    </source>
</evidence>
<dbReference type="GO" id="GO:0043005">
    <property type="term" value="C:neuron projection"/>
    <property type="evidence" value="ECO:0007669"/>
    <property type="project" value="TreeGrafter"/>
</dbReference>
<protein>
    <recommendedName>
        <fullName evidence="5">Ig-like domain-containing protein</fullName>
    </recommendedName>
</protein>
<gene>
    <name evidence="6" type="ORF">NMOB1V02_LOCUS2714</name>
</gene>
<dbReference type="PANTHER" id="PTHR12231">
    <property type="entry name" value="CTX-RELATED TYPE I TRANSMEMBRANE PROTEIN"/>
    <property type="match status" value="1"/>
</dbReference>
<dbReference type="Gene3D" id="2.60.40.10">
    <property type="entry name" value="Immunoglobulins"/>
    <property type="match status" value="2"/>
</dbReference>
<evidence type="ECO:0000256" key="3">
    <source>
        <dbReference type="ARBA" id="ARBA00023319"/>
    </source>
</evidence>
<dbReference type="PROSITE" id="PS50835">
    <property type="entry name" value="IG_LIKE"/>
    <property type="match status" value="1"/>
</dbReference>
<accession>A0A7R9GA75</accession>
<proteinExistence type="predicted"/>
<keyword evidence="1" id="KW-0677">Repeat</keyword>
<dbReference type="OrthoDB" id="10012075at2759"/>
<dbReference type="Proteomes" id="UP000678499">
    <property type="component" value="Unassembled WGS sequence"/>
</dbReference>
<sequence length="186" mass="21038">MQVAWVHVDRKMVIAIHEKVTTRIPRFGVSFDGDKTTWRLHIYNVHEDDKGKYMCQLNTIPMQAQIGILNVVVPPWIDDQMSSASTISVPENSDVMLQCHARGFPTPSIEWRREDDLPIRLKSRGAGAYVKPGLVPVYYSIISQKKNPLISQFFLALSAESPAGPNKPQISAKDANKRRRQKKNDG</sequence>